<dbReference type="Pfam" id="PF08447">
    <property type="entry name" value="PAS_3"/>
    <property type="match status" value="1"/>
</dbReference>
<dbReference type="AlphaFoldDB" id="A6WAU3"/>
<evidence type="ECO:0000313" key="3">
    <source>
        <dbReference type="EMBL" id="ABS03932.1"/>
    </source>
</evidence>
<evidence type="ECO:0000256" key="1">
    <source>
        <dbReference type="SAM" id="MobiDB-lite"/>
    </source>
</evidence>
<dbReference type="InterPro" id="IPR000014">
    <property type="entry name" value="PAS"/>
</dbReference>
<dbReference type="STRING" id="266940.Krad_2453"/>
<dbReference type="SUPFAM" id="SSF55785">
    <property type="entry name" value="PYP-like sensor domain (PAS domain)"/>
    <property type="match status" value="1"/>
</dbReference>
<organism evidence="3 4">
    <name type="scientific">Kineococcus radiotolerans (strain ATCC BAA-149 / DSM 14245 / SRS30216)</name>
    <dbReference type="NCBI Taxonomy" id="266940"/>
    <lineage>
        <taxon>Bacteria</taxon>
        <taxon>Bacillati</taxon>
        <taxon>Actinomycetota</taxon>
        <taxon>Actinomycetes</taxon>
        <taxon>Kineosporiales</taxon>
        <taxon>Kineosporiaceae</taxon>
        <taxon>Kineococcus</taxon>
    </lineage>
</organism>
<dbReference type="EMBL" id="CP000750">
    <property type="protein sequence ID" value="ABS03932.1"/>
    <property type="molecule type" value="Genomic_DNA"/>
</dbReference>
<protein>
    <submittedName>
        <fullName evidence="3">PAS fold-3 domain protein</fullName>
    </submittedName>
</protein>
<dbReference type="eggNOG" id="COG2202">
    <property type="taxonomic scope" value="Bacteria"/>
</dbReference>
<evidence type="ECO:0000313" key="4">
    <source>
        <dbReference type="Proteomes" id="UP000001116"/>
    </source>
</evidence>
<accession>A6WAU3</accession>
<evidence type="ECO:0000259" key="2">
    <source>
        <dbReference type="Pfam" id="PF08447"/>
    </source>
</evidence>
<gene>
    <name evidence="3" type="ordered locus">Krad_2453</name>
</gene>
<name>A6WAU3_KINRD</name>
<feature type="domain" description="PAS fold-3" evidence="2">
    <location>
        <begin position="163"/>
        <end position="250"/>
    </location>
</feature>
<dbReference type="HOGENOM" id="CLU_1088939_0_0_11"/>
<dbReference type="InterPro" id="IPR035965">
    <property type="entry name" value="PAS-like_dom_sf"/>
</dbReference>
<keyword evidence="4" id="KW-1185">Reference proteome</keyword>
<dbReference type="InterPro" id="IPR013655">
    <property type="entry name" value="PAS_fold_3"/>
</dbReference>
<proteinExistence type="predicted"/>
<sequence>MGTPETEQRRQARARGVRDAVYEMWGDDMPPTTDPTLSIFTDAVLIDDERGRDQGLLVQSDGLTHEVLLQLLRDAGPSSWQLLPPALTAWLTTRSADISLRKLELTEPAPDDHVPSNHVPADVTSTPPGNALPPSALPSALADGALLHPGAGAWELDHRSRRLSWDEQCAALLDVHPTDGATLEDQLAHHVHPEDRERIADALSRAFDTRQRYEARYRTRMSDGSYAWRLSSGRVIDSSAGSGPRIVGIIAALPS</sequence>
<dbReference type="CDD" id="cd00130">
    <property type="entry name" value="PAS"/>
    <property type="match status" value="1"/>
</dbReference>
<dbReference type="Gene3D" id="3.30.450.20">
    <property type="entry name" value="PAS domain"/>
    <property type="match status" value="1"/>
</dbReference>
<reference evidence="4" key="1">
    <citation type="journal article" date="2008" name="PLoS ONE">
        <title>Survival in nuclear waste, extreme resistance, and potential applications gleaned from the genome sequence of Kineococcus radiotolerans SRS30216.</title>
        <authorList>
            <person name="Bagwell C.E."/>
            <person name="Bhat S."/>
            <person name="Hawkins G.M."/>
            <person name="Smith B.W."/>
            <person name="Biswas T."/>
            <person name="Hoover T.R."/>
            <person name="Saunders E."/>
            <person name="Han C.S."/>
            <person name="Tsodikov O.V."/>
            <person name="Shimkets L.J."/>
        </authorList>
    </citation>
    <scope>NUCLEOTIDE SEQUENCE [LARGE SCALE GENOMIC DNA]</scope>
    <source>
        <strain evidence="4">ATCC BAA-149 / DSM 14245 / SRS30216</strain>
    </source>
</reference>
<feature type="region of interest" description="Disordered" evidence="1">
    <location>
        <begin position="107"/>
        <end position="135"/>
    </location>
</feature>
<dbReference type="Proteomes" id="UP000001116">
    <property type="component" value="Chromosome"/>
</dbReference>
<dbReference type="KEGG" id="kra:Krad_2453"/>